<dbReference type="SUPFAM" id="SSF47616">
    <property type="entry name" value="GST C-terminal domain-like"/>
    <property type="match status" value="1"/>
</dbReference>
<dbReference type="SUPFAM" id="SSF52833">
    <property type="entry name" value="Thioredoxin-like"/>
    <property type="match status" value="1"/>
</dbReference>
<evidence type="ECO:0000259" key="1">
    <source>
        <dbReference type="PROSITE" id="PS50404"/>
    </source>
</evidence>
<comment type="caution">
    <text evidence="3">The sequence shown here is derived from an EMBL/GenBank/DDBJ whole genome shotgun (WGS) entry which is preliminary data.</text>
</comment>
<feature type="domain" description="GST N-terminal" evidence="1">
    <location>
        <begin position="1"/>
        <end position="78"/>
    </location>
</feature>
<reference evidence="3 4" key="1">
    <citation type="journal article" date="2019" name="ISME J.">
        <title>Candidatus Macondimonas diazotrophica, a novel gammaproteobacterial genus dominating crude-oil-contaminated coastal sediments.</title>
        <authorList>
            <person name="Karthikeyan S."/>
            <person name="Konstantinidis K."/>
        </authorList>
    </citation>
    <scope>NUCLEOTIDE SEQUENCE [LARGE SCALE GENOMIC DNA]</scope>
    <source>
        <strain evidence="3 4">KTK01</strain>
    </source>
</reference>
<dbReference type="InterPro" id="IPR036282">
    <property type="entry name" value="Glutathione-S-Trfase_C_sf"/>
</dbReference>
<name>A0A4Z0FC52_9GAMM</name>
<proteinExistence type="predicted"/>
<dbReference type="AlphaFoldDB" id="A0A4Z0FC52"/>
<dbReference type="EMBL" id="SRIO01000001">
    <property type="protein sequence ID" value="TFZ84098.1"/>
    <property type="molecule type" value="Genomic_DNA"/>
</dbReference>
<dbReference type="PROSITE" id="PS50404">
    <property type="entry name" value="GST_NTER"/>
    <property type="match status" value="1"/>
</dbReference>
<dbReference type="PANTHER" id="PTHR43968">
    <property type="match status" value="1"/>
</dbReference>
<dbReference type="InterPro" id="IPR036249">
    <property type="entry name" value="Thioredoxin-like_sf"/>
</dbReference>
<dbReference type="Proteomes" id="UP000297890">
    <property type="component" value="Unassembled WGS sequence"/>
</dbReference>
<keyword evidence="4" id="KW-1185">Reference proteome</keyword>
<dbReference type="CDD" id="cd00570">
    <property type="entry name" value="GST_N_family"/>
    <property type="match status" value="1"/>
</dbReference>
<gene>
    <name evidence="3" type="ORF">E4680_00730</name>
</gene>
<dbReference type="InterPro" id="IPR050983">
    <property type="entry name" value="GST_Omega/HSP26"/>
</dbReference>
<keyword evidence="3" id="KW-0808">Transferase</keyword>
<dbReference type="SFLD" id="SFLDG00358">
    <property type="entry name" value="Main_(cytGST)"/>
    <property type="match status" value="1"/>
</dbReference>
<organism evidence="3 4">
    <name type="scientific">Candidatus Macondimonas diazotrophica</name>
    <dbReference type="NCBI Taxonomy" id="2305248"/>
    <lineage>
        <taxon>Bacteria</taxon>
        <taxon>Pseudomonadati</taxon>
        <taxon>Pseudomonadota</taxon>
        <taxon>Gammaproteobacteria</taxon>
        <taxon>Chromatiales</taxon>
        <taxon>Ectothiorhodospiraceae</taxon>
        <taxon>Candidatus Macondimonas</taxon>
    </lineage>
</organism>
<dbReference type="PANTHER" id="PTHR43968:SF6">
    <property type="entry name" value="GLUTATHIONE S-TRANSFERASE OMEGA"/>
    <property type="match status" value="1"/>
</dbReference>
<dbReference type="Gene3D" id="3.40.30.10">
    <property type="entry name" value="Glutaredoxin"/>
    <property type="match status" value="1"/>
</dbReference>
<dbReference type="OrthoDB" id="9782992at2"/>
<dbReference type="PROSITE" id="PS50405">
    <property type="entry name" value="GST_CTER"/>
    <property type="match status" value="1"/>
</dbReference>
<evidence type="ECO:0000313" key="3">
    <source>
        <dbReference type="EMBL" id="TFZ84098.1"/>
    </source>
</evidence>
<dbReference type="SFLD" id="SFLDS00019">
    <property type="entry name" value="Glutathione_Transferase_(cytos"/>
    <property type="match status" value="1"/>
</dbReference>
<dbReference type="Gene3D" id="1.20.1050.10">
    <property type="match status" value="1"/>
</dbReference>
<sequence length="217" mass="24168">MYKIYGFGLSNYYNLVKLVLLEKGLPFEEIPVFPPARPDFLLKSPMGKIPGLEVDDGRYLSESQVILEYLEETHPEPSLYPGDPFTRAKTRELMRIIELYLELPARRLYPAAFFGGSVSEEISGEVRAQLEKACAAFGHLARFDAYLSGETLSLADLAAVVHLPVVSLATRRVYGENLLAILPELAGYLARLQERPCVQAVMAGQKQASTQFIKGSR</sequence>
<dbReference type="GO" id="GO:0016740">
    <property type="term" value="F:transferase activity"/>
    <property type="evidence" value="ECO:0007669"/>
    <property type="project" value="UniProtKB-KW"/>
</dbReference>
<feature type="domain" description="GST C-terminal" evidence="2">
    <location>
        <begin position="83"/>
        <end position="212"/>
    </location>
</feature>
<dbReference type="InterPro" id="IPR040079">
    <property type="entry name" value="Glutathione_S-Trfase"/>
</dbReference>
<evidence type="ECO:0000313" key="4">
    <source>
        <dbReference type="Proteomes" id="UP000297890"/>
    </source>
</evidence>
<evidence type="ECO:0000259" key="2">
    <source>
        <dbReference type="PROSITE" id="PS50405"/>
    </source>
</evidence>
<dbReference type="InterPro" id="IPR004045">
    <property type="entry name" value="Glutathione_S-Trfase_N"/>
</dbReference>
<dbReference type="Pfam" id="PF13417">
    <property type="entry name" value="GST_N_3"/>
    <property type="match status" value="1"/>
</dbReference>
<protein>
    <submittedName>
        <fullName evidence="3">Glutathione S-transferase family protein</fullName>
    </submittedName>
</protein>
<dbReference type="RefSeq" id="WP_135280458.1">
    <property type="nucleotide sequence ID" value="NZ_SRIO01000001.1"/>
</dbReference>
<accession>A0A4Z0FC52</accession>
<dbReference type="GO" id="GO:0005737">
    <property type="term" value="C:cytoplasm"/>
    <property type="evidence" value="ECO:0007669"/>
    <property type="project" value="TreeGrafter"/>
</dbReference>
<dbReference type="InterPro" id="IPR010987">
    <property type="entry name" value="Glutathione-S-Trfase_C-like"/>
</dbReference>